<evidence type="ECO:0000256" key="2">
    <source>
        <dbReference type="ARBA" id="ARBA00022679"/>
    </source>
</evidence>
<name>A0ABM0WN75_CAMSA</name>
<keyword evidence="6" id="KW-1185">Reference proteome</keyword>
<keyword evidence="1" id="KW-0489">Methyltransferase</keyword>
<organism evidence="6 7">
    <name type="scientific">Camelina sativa</name>
    <name type="common">False flax</name>
    <name type="synonym">Myagrum sativum</name>
    <dbReference type="NCBI Taxonomy" id="90675"/>
    <lineage>
        <taxon>Eukaryota</taxon>
        <taxon>Viridiplantae</taxon>
        <taxon>Streptophyta</taxon>
        <taxon>Embryophyta</taxon>
        <taxon>Tracheophyta</taxon>
        <taxon>Spermatophyta</taxon>
        <taxon>Magnoliopsida</taxon>
        <taxon>eudicotyledons</taxon>
        <taxon>Gunneridae</taxon>
        <taxon>Pentapetalae</taxon>
        <taxon>rosids</taxon>
        <taxon>malvids</taxon>
        <taxon>Brassicales</taxon>
        <taxon>Brassicaceae</taxon>
        <taxon>Camelineae</taxon>
        <taxon>Camelina</taxon>
    </lineage>
</organism>
<dbReference type="Pfam" id="PF00891">
    <property type="entry name" value="Methyltransf_2"/>
    <property type="match status" value="1"/>
</dbReference>
<dbReference type="InterPro" id="IPR036390">
    <property type="entry name" value="WH_DNA-bd_sf"/>
</dbReference>
<evidence type="ECO:0000313" key="6">
    <source>
        <dbReference type="Proteomes" id="UP000694864"/>
    </source>
</evidence>
<dbReference type="InterPro" id="IPR029063">
    <property type="entry name" value="SAM-dependent_MTases_sf"/>
</dbReference>
<dbReference type="PIRSF" id="PIRSF005739">
    <property type="entry name" value="O-mtase"/>
    <property type="match status" value="1"/>
</dbReference>
<evidence type="ECO:0000259" key="4">
    <source>
        <dbReference type="Pfam" id="PF00891"/>
    </source>
</evidence>
<feature type="domain" description="O-methyltransferase C-terminal" evidence="4">
    <location>
        <begin position="153"/>
        <end position="357"/>
    </location>
</feature>
<evidence type="ECO:0000256" key="3">
    <source>
        <dbReference type="ARBA" id="ARBA00022691"/>
    </source>
</evidence>
<dbReference type="InterPro" id="IPR016461">
    <property type="entry name" value="COMT-like"/>
</dbReference>
<dbReference type="Proteomes" id="UP000694864">
    <property type="component" value="Chromosome 16"/>
</dbReference>
<keyword evidence="3" id="KW-0949">S-adenosyl-L-methionine</keyword>
<dbReference type="InterPro" id="IPR036388">
    <property type="entry name" value="WH-like_DNA-bd_sf"/>
</dbReference>
<proteinExistence type="predicted"/>
<dbReference type="SUPFAM" id="SSF46785">
    <property type="entry name" value="Winged helix' DNA-binding domain"/>
    <property type="match status" value="1"/>
</dbReference>
<dbReference type="PROSITE" id="PS51683">
    <property type="entry name" value="SAM_OMT_II"/>
    <property type="match status" value="1"/>
</dbReference>
<dbReference type="InterPro" id="IPR012967">
    <property type="entry name" value="COMT_dimerisation"/>
</dbReference>
<keyword evidence="2" id="KW-0808">Transferase</keyword>
<gene>
    <name evidence="7" type="primary">LOC104752980</name>
</gene>
<dbReference type="RefSeq" id="XP_010473545.1">
    <property type="nucleotide sequence ID" value="XM_010475243.2"/>
</dbReference>
<evidence type="ECO:0000313" key="7">
    <source>
        <dbReference type="RefSeq" id="XP_010473545.1"/>
    </source>
</evidence>
<dbReference type="SUPFAM" id="SSF53335">
    <property type="entry name" value="S-adenosyl-L-methionine-dependent methyltransferases"/>
    <property type="match status" value="1"/>
</dbReference>
<reference evidence="7" key="2">
    <citation type="submission" date="2025-08" db="UniProtKB">
        <authorList>
            <consortium name="RefSeq"/>
        </authorList>
    </citation>
    <scope>IDENTIFICATION</scope>
    <source>
        <tissue evidence="7">Leaf</tissue>
    </source>
</reference>
<protein>
    <submittedName>
        <fullName evidence="7">Indole glucosinolate O-methyltransferase 4-like</fullName>
    </submittedName>
</protein>
<reference evidence="6" key="1">
    <citation type="journal article" date="2014" name="Nat. Commun.">
        <title>The emerging biofuel crop Camelina sativa retains a highly undifferentiated hexaploid genome structure.</title>
        <authorList>
            <person name="Kagale S."/>
            <person name="Koh C."/>
            <person name="Nixon J."/>
            <person name="Bollina V."/>
            <person name="Clarke W.E."/>
            <person name="Tuteja R."/>
            <person name="Spillane C."/>
            <person name="Robinson S.J."/>
            <person name="Links M.G."/>
            <person name="Clarke C."/>
            <person name="Higgins E.E."/>
            <person name="Huebert T."/>
            <person name="Sharpe A.G."/>
            <person name="Parkin I.A."/>
        </authorList>
    </citation>
    <scope>NUCLEOTIDE SEQUENCE [LARGE SCALE GENOMIC DNA]</scope>
    <source>
        <strain evidence="6">cv. DH55</strain>
    </source>
</reference>
<sequence>MANGHLQDQLTTCLTKETQQFDEVSLQAETILYIMPFAMVFKAALELGVIDMIASVDDGVWLSSSEITLGLPTKPTNPEAPVLLDRMLVLLASHAILKYRMVETGENGRSEKMERVYAAEPVCKFFLNQGDGSGSFAPLFMLLQSELCFKTMTHLKDLILEGKDAFSSAHGMKVFEYIGSNERFSEMFNQGMSEASIMIVKKVLEVYRGFEDVNTLVDVGGGNGTNMSLVTSKYPHIKGINFDLASALVHAPLYPGVENVSGDMFTEIPKGDAIFMKWILHDWNDEDCVKILKNCWRSLPKKGKVIIVEMITPKTPKSNDSYSNVVLAVDIVMLTHCSGGKERSLPQFESLAFQSGFLRCEVICLAYSYYVIELHK</sequence>
<dbReference type="GeneID" id="104752980"/>
<dbReference type="PANTHER" id="PTHR11746">
    <property type="entry name" value="O-METHYLTRANSFERASE"/>
    <property type="match status" value="1"/>
</dbReference>
<dbReference type="Pfam" id="PF08100">
    <property type="entry name" value="Dimerisation"/>
    <property type="match status" value="1"/>
</dbReference>
<dbReference type="Gene3D" id="1.10.10.10">
    <property type="entry name" value="Winged helix-like DNA-binding domain superfamily/Winged helix DNA-binding domain"/>
    <property type="match status" value="1"/>
</dbReference>
<evidence type="ECO:0000256" key="1">
    <source>
        <dbReference type="ARBA" id="ARBA00022603"/>
    </source>
</evidence>
<dbReference type="InterPro" id="IPR001077">
    <property type="entry name" value="COMT_C"/>
</dbReference>
<evidence type="ECO:0000259" key="5">
    <source>
        <dbReference type="Pfam" id="PF08100"/>
    </source>
</evidence>
<dbReference type="Gene3D" id="3.40.50.150">
    <property type="entry name" value="Vaccinia Virus protein VP39"/>
    <property type="match status" value="1"/>
</dbReference>
<accession>A0ABM0WN75</accession>
<feature type="domain" description="O-methyltransferase dimerisation" evidence="5">
    <location>
        <begin position="37"/>
        <end position="128"/>
    </location>
</feature>